<evidence type="ECO:0000256" key="6">
    <source>
        <dbReference type="ARBA" id="ARBA00022556"/>
    </source>
</evidence>
<comment type="similarity">
    <text evidence="12">Belongs to the LpxC family.</text>
</comment>
<sequence>MRTNQQTTIKASVTLTGIGVHSGNPAEIVLHPAPANHGIAFLRTGTPTGNDRLIKAHYACVSATELCTVIGDNETGAVATIEHLMSALYGLGIDNALVEIDGPEMPILDGSARLFVQAIDGVGVTTCGAPRRWIKVLQPVRIEQGRAFAELRPLDRGFRLDVEIDFESPVIGRSRKAMDLTPAAYRKEIAGARTFGMMKDVERYWKAGFALGASLDNTVAVGETAVVNPEGLRYPDEFVRHKFLDAVGDLALAGLPIQGAYRSYCGGHRMNVGILQALFADRANYAIVEGQGTRREPARAEYGTALGLAAFAAEL</sequence>
<evidence type="ECO:0000256" key="9">
    <source>
        <dbReference type="ARBA" id="ARBA00022833"/>
    </source>
</evidence>
<accession>A0A1I4B3X1</accession>
<dbReference type="InterPro" id="IPR020568">
    <property type="entry name" value="Ribosomal_Su5_D2-typ_SF"/>
</dbReference>
<evidence type="ECO:0000256" key="5">
    <source>
        <dbReference type="ARBA" id="ARBA00022516"/>
    </source>
</evidence>
<keyword evidence="5 12" id="KW-0444">Lipid biosynthesis</keyword>
<reference evidence="14" key="1">
    <citation type="submission" date="2016-10" db="EMBL/GenBank/DDBJ databases">
        <authorList>
            <person name="Varghese N."/>
            <person name="Submissions S."/>
        </authorList>
    </citation>
    <scope>NUCLEOTIDE SEQUENCE [LARGE SCALE GENOMIC DNA]</scope>
    <source>
        <strain evidence="14">CGMCC 1.6474</strain>
    </source>
</reference>
<comment type="catalytic activity">
    <reaction evidence="11 12">
        <text>a UDP-3-O-[(3R)-3-hydroxyacyl]-N-acetyl-alpha-D-glucosamine + H2O = a UDP-3-O-[(3R)-3-hydroxyacyl]-alpha-D-glucosamine + acetate</text>
        <dbReference type="Rhea" id="RHEA:67816"/>
        <dbReference type="ChEBI" id="CHEBI:15377"/>
        <dbReference type="ChEBI" id="CHEBI:30089"/>
        <dbReference type="ChEBI" id="CHEBI:137740"/>
        <dbReference type="ChEBI" id="CHEBI:173225"/>
        <dbReference type="EC" id="3.5.1.108"/>
    </reaction>
</comment>
<evidence type="ECO:0000256" key="11">
    <source>
        <dbReference type="ARBA" id="ARBA00024535"/>
    </source>
</evidence>
<evidence type="ECO:0000256" key="3">
    <source>
        <dbReference type="ARBA" id="ARBA00005002"/>
    </source>
</evidence>
<comment type="function">
    <text evidence="2 12">Catalyzes the hydrolysis of UDP-3-O-myristoyl-N-acetylglucosamine to form UDP-3-O-myristoylglucosamine and acetate, the committed step in lipid A biosynthesis.</text>
</comment>
<evidence type="ECO:0000313" key="13">
    <source>
        <dbReference type="EMBL" id="SFK63394.1"/>
    </source>
</evidence>
<evidence type="ECO:0000256" key="2">
    <source>
        <dbReference type="ARBA" id="ARBA00002923"/>
    </source>
</evidence>
<feature type="binding site" evidence="12">
    <location>
        <position position="245"/>
    </location>
    <ligand>
        <name>Zn(2+)</name>
        <dbReference type="ChEBI" id="CHEBI:29105"/>
    </ligand>
</feature>
<keyword evidence="14" id="KW-1185">Reference proteome</keyword>
<feature type="binding site" evidence="12">
    <location>
        <position position="83"/>
    </location>
    <ligand>
        <name>Zn(2+)</name>
        <dbReference type="ChEBI" id="CHEBI:29105"/>
    </ligand>
</feature>
<proteinExistence type="inferred from homology"/>
<keyword evidence="6 12" id="KW-0441">Lipid A biosynthesis</keyword>
<dbReference type="Gene3D" id="3.30.230.20">
    <property type="entry name" value="lpxc deacetylase, domain 1"/>
    <property type="match status" value="1"/>
</dbReference>
<dbReference type="HAMAP" id="MF_00388">
    <property type="entry name" value="LpxC"/>
    <property type="match status" value="1"/>
</dbReference>
<name>A0A1I4B3X1_9HYPH</name>
<dbReference type="OrthoDB" id="9802746at2"/>
<protein>
    <recommendedName>
        <fullName evidence="4 12">UDP-3-O-acyl-N-acetylglucosamine deacetylase</fullName>
        <shortName evidence="12">UDP-3-O-acyl-GlcNAc deacetylase</shortName>
        <ecNumber evidence="4 12">3.5.1.108</ecNumber>
    </recommendedName>
    <alternativeName>
        <fullName evidence="12">UDP-3-O-[R-3-hydroxymyristoyl]-N-acetylglucosamine deacetylase</fullName>
    </alternativeName>
</protein>
<comment type="cofactor">
    <cofactor evidence="1 12">
        <name>Zn(2+)</name>
        <dbReference type="ChEBI" id="CHEBI:29105"/>
    </cofactor>
</comment>
<dbReference type="EC" id="3.5.1.108" evidence="4 12"/>
<evidence type="ECO:0000256" key="4">
    <source>
        <dbReference type="ARBA" id="ARBA00012745"/>
    </source>
</evidence>
<evidence type="ECO:0000256" key="1">
    <source>
        <dbReference type="ARBA" id="ARBA00001947"/>
    </source>
</evidence>
<dbReference type="Gene3D" id="3.30.1700.10">
    <property type="entry name" value="lpxc deacetylase, domain 2"/>
    <property type="match status" value="1"/>
</dbReference>
<gene>
    <name evidence="12" type="primary">lpxC</name>
    <name evidence="13" type="ORF">SAMN04488125_10327</name>
</gene>
<dbReference type="UniPathway" id="UPA00359">
    <property type="reaction ID" value="UER00478"/>
</dbReference>
<dbReference type="STRING" id="414703.SAMN04488125_10327"/>
<dbReference type="InterPro" id="IPR011334">
    <property type="entry name" value="UDP-acyl_GlcNac_deAcase_C"/>
</dbReference>
<dbReference type="InterPro" id="IPR004463">
    <property type="entry name" value="UDP-acyl_GlcNac_deAcase"/>
</dbReference>
<evidence type="ECO:0000256" key="12">
    <source>
        <dbReference type="HAMAP-Rule" id="MF_00388"/>
    </source>
</evidence>
<dbReference type="GO" id="GO:0103117">
    <property type="term" value="F:UDP-3-O-acyl-N-acetylglucosamine deacetylase activity"/>
    <property type="evidence" value="ECO:0007669"/>
    <property type="project" value="UniProtKB-UniRule"/>
</dbReference>
<keyword evidence="9 12" id="KW-0862">Zinc</keyword>
<comment type="pathway">
    <text evidence="3 12">Glycolipid biosynthesis; lipid IV(A) biosynthesis; lipid IV(A) from (3R)-3-hydroxytetradecanoyl-[acyl-carrier-protein] and UDP-N-acetyl-alpha-D-glucosamine: step 2/6.</text>
</comment>
<evidence type="ECO:0000256" key="10">
    <source>
        <dbReference type="ARBA" id="ARBA00023098"/>
    </source>
</evidence>
<keyword evidence="10 12" id="KW-0443">Lipid metabolism</keyword>
<dbReference type="SUPFAM" id="SSF54211">
    <property type="entry name" value="Ribosomal protein S5 domain 2-like"/>
    <property type="match status" value="2"/>
</dbReference>
<dbReference type="PANTHER" id="PTHR33694">
    <property type="entry name" value="UDP-3-O-ACYL-N-ACETYLGLUCOSAMINE DEACETYLASE 1, MITOCHONDRIAL-RELATED"/>
    <property type="match status" value="1"/>
</dbReference>
<dbReference type="GO" id="GO:0009245">
    <property type="term" value="P:lipid A biosynthetic process"/>
    <property type="evidence" value="ECO:0007669"/>
    <property type="project" value="UniProtKB-UniRule"/>
</dbReference>
<dbReference type="GO" id="GO:0016020">
    <property type="term" value="C:membrane"/>
    <property type="evidence" value="ECO:0007669"/>
    <property type="project" value="GOC"/>
</dbReference>
<keyword evidence="8 12" id="KW-0378">Hydrolase</keyword>
<evidence type="ECO:0000256" key="7">
    <source>
        <dbReference type="ARBA" id="ARBA00022723"/>
    </source>
</evidence>
<dbReference type="AlphaFoldDB" id="A0A1I4B3X1"/>
<dbReference type="EMBL" id="FOSV01000003">
    <property type="protein sequence ID" value="SFK63394.1"/>
    <property type="molecule type" value="Genomic_DNA"/>
</dbReference>
<evidence type="ECO:0000313" key="14">
    <source>
        <dbReference type="Proteomes" id="UP000198804"/>
    </source>
</evidence>
<dbReference type="PANTHER" id="PTHR33694:SF1">
    <property type="entry name" value="UDP-3-O-ACYL-N-ACETYLGLUCOSAMINE DEACETYLASE 1, MITOCHONDRIAL-RELATED"/>
    <property type="match status" value="1"/>
</dbReference>
<dbReference type="RefSeq" id="WP_091942794.1">
    <property type="nucleotide sequence ID" value="NZ_FOSV01000003.1"/>
</dbReference>
<evidence type="ECO:0000256" key="8">
    <source>
        <dbReference type="ARBA" id="ARBA00022801"/>
    </source>
</evidence>
<feature type="active site" description="Proton donor" evidence="12">
    <location>
        <position position="268"/>
    </location>
</feature>
<dbReference type="InterPro" id="IPR015870">
    <property type="entry name" value="UDP-acyl_N-AcGlcN_deAcase_N"/>
</dbReference>
<feature type="binding site" evidence="12">
    <location>
        <position position="241"/>
    </location>
    <ligand>
        <name>Zn(2+)</name>
        <dbReference type="ChEBI" id="CHEBI:29105"/>
    </ligand>
</feature>
<dbReference type="NCBIfam" id="TIGR00325">
    <property type="entry name" value="lpxC"/>
    <property type="match status" value="1"/>
</dbReference>
<dbReference type="GO" id="GO:0046872">
    <property type="term" value="F:metal ion binding"/>
    <property type="evidence" value="ECO:0007669"/>
    <property type="project" value="UniProtKB-KW"/>
</dbReference>
<keyword evidence="7 12" id="KW-0479">Metal-binding</keyword>
<dbReference type="Pfam" id="PF03331">
    <property type="entry name" value="LpxC"/>
    <property type="match status" value="1"/>
</dbReference>
<organism evidence="13 14">
    <name type="scientific">Methylorubrum salsuginis</name>
    <dbReference type="NCBI Taxonomy" id="414703"/>
    <lineage>
        <taxon>Bacteria</taxon>
        <taxon>Pseudomonadati</taxon>
        <taxon>Pseudomonadota</taxon>
        <taxon>Alphaproteobacteria</taxon>
        <taxon>Hyphomicrobiales</taxon>
        <taxon>Methylobacteriaceae</taxon>
        <taxon>Methylorubrum</taxon>
    </lineage>
</organism>
<dbReference type="Proteomes" id="UP000198804">
    <property type="component" value="Unassembled WGS sequence"/>
</dbReference>